<proteinExistence type="predicted"/>
<dbReference type="AlphaFoldDB" id="A0A975BV76"/>
<dbReference type="EMBL" id="CP061800">
    <property type="protein sequence ID" value="QTA92344.1"/>
    <property type="molecule type" value="Genomic_DNA"/>
</dbReference>
<reference evidence="1" key="1">
    <citation type="journal article" date="2021" name="Microb. Physiol.">
        <title>Proteogenomic Insights into the Physiology of Marine, Sulfate-Reducing, Filamentous Desulfonema limicola and Desulfonema magnum.</title>
        <authorList>
            <person name="Schnaars V."/>
            <person name="Wohlbrand L."/>
            <person name="Scheve S."/>
            <person name="Hinrichs C."/>
            <person name="Reinhardt R."/>
            <person name="Rabus R."/>
        </authorList>
    </citation>
    <scope>NUCLEOTIDE SEQUENCE</scope>
    <source>
        <strain evidence="1">4be13</strain>
    </source>
</reference>
<dbReference type="KEGG" id="dmm:dnm_084220"/>
<evidence type="ECO:0000313" key="1">
    <source>
        <dbReference type="EMBL" id="QTA92344.1"/>
    </source>
</evidence>
<name>A0A975BV76_9BACT</name>
<gene>
    <name evidence="1" type="ORF">dnm_084220</name>
</gene>
<dbReference type="Proteomes" id="UP000663722">
    <property type="component" value="Chromosome"/>
</dbReference>
<accession>A0A975BV76</accession>
<sequence>MSRIYRYYREAKFVIRNERKIFISQPRLDNLFLKLYIIRFQ</sequence>
<organism evidence="1 2">
    <name type="scientific">Desulfonema magnum</name>
    <dbReference type="NCBI Taxonomy" id="45655"/>
    <lineage>
        <taxon>Bacteria</taxon>
        <taxon>Pseudomonadati</taxon>
        <taxon>Thermodesulfobacteriota</taxon>
        <taxon>Desulfobacteria</taxon>
        <taxon>Desulfobacterales</taxon>
        <taxon>Desulfococcaceae</taxon>
        <taxon>Desulfonema</taxon>
    </lineage>
</organism>
<protein>
    <submittedName>
        <fullName evidence="1">Uncharacterized protein</fullName>
    </submittedName>
</protein>
<keyword evidence="2" id="KW-1185">Reference proteome</keyword>
<evidence type="ECO:0000313" key="2">
    <source>
        <dbReference type="Proteomes" id="UP000663722"/>
    </source>
</evidence>